<evidence type="ECO:0000313" key="7">
    <source>
        <dbReference type="EMBL" id="MXP29912.1"/>
    </source>
</evidence>
<protein>
    <submittedName>
        <fullName evidence="7">LysR family transcriptional regulator</fullName>
    </submittedName>
</protein>
<dbReference type="Pfam" id="PF00126">
    <property type="entry name" value="HTH_1"/>
    <property type="match status" value="1"/>
</dbReference>
<dbReference type="EMBL" id="WTYA01000013">
    <property type="protein sequence ID" value="MXP29912.1"/>
    <property type="molecule type" value="Genomic_DNA"/>
</dbReference>
<dbReference type="GO" id="GO:0043565">
    <property type="term" value="F:sequence-specific DNA binding"/>
    <property type="evidence" value="ECO:0007669"/>
    <property type="project" value="TreeGrafter"/>
</dbReference>
<dbReference type="Proteomes" id="UP000439780">
    <property type="component" value="Unassembled WGS sequence"/>
</dbReference>
<organism evidence="7 8">
    <name type="scientific">Qipengyuania algicida</name>
    <dbReference type="NCBI Taxonomy" id="1836209"/>
    <lineage>
        <taxon>Bacteria</taxon>
        <taxon>Pseudomonadati</taxon>
        <taxon>Pseudomonadota</taxon>
        <taxon>Alphaproteobacteria</taxon>
        <taxon>Sphingomonadales</taxon>
        <taxon>Erythrobacteraceae</taxon>
        <taxon>Qipengyuania</taxon>
    </lineage>
</organism>
<dbReference type="PANTHER" id="PTHR30537:SF3">
    <property type="entry name" value="TRANSCRIPTIONAL REGULATORY PROTEIN"/>
    <property type="match status" value="1"/>
</dbReference>
<dbReference type="GO" id="GO:0006351">
    <property type="term" value="P:DNA-templated transcription"/>
    <property type="evidence" value="ECO:0007669"/>
    <property type="project" value="TreeGrafter"/>
</dbReference>
<keyword evidence="4" id="KW-0804">Transcription</keyword>
<dbReference type="InterPro" id="IPR036390">
    <property type="entry name" value="WH_DNA-bd_sf"/>
</dbReference>
<feature type="domain" description="HTH lysR-type" evidence="6">
    <location>
        <begin position="121"/>
        <end position="176"/>
    </location>
</feature>
<keyword evidence="2" id="KW-0805">Transcription regulation</keyword>
<dbReference type="InterPro" id="IPR005119">
    <property type="entry name" value="LysR_subst-bd"/>
</dbReference>
<dbReference type="AlphaFoldDB" id="A0A845AH22"/>
<name>A0A845AH22_9SPHN</name>
<dbReference type="SUPFAM" id="SSF53850">
    <property type="entry name" value="Periplasmic binding protein-like II"/>
    <property type="match status" value="1"/>
</dbReference>
<dbReference type="Gene3D" id="1.10.10.10">
    <property type="entry name" value="Winged helix-like DNA-binding domain superfamily/Winged helix DNA-binding domain"/>
    <property type="match status" value="1"/>
</dbReference>
<accession>A0A845AH22</accession>
<evidence type="ECO:0000256" key="3">
    <source>
        <dbReference type="ARBA" id="ARBA00023125"/>
    </source>
</evidence>
<dbReference type="InterPro" id="IPR000847">
    <property type="entry name" value="LysR_HTH_N"/>
</dbReference>
<evidence type="ECO:0000256" key="5">
    <source>
        <dbReference type="SAM" id="Coils"/>
    </source>
</evidence>
<dbReference type="PROSITE" id="PS50931">
    <property type="entry name" value="HTH_LYSR"/>
    <property type="match status" value="1"/>
</dbReference>
<dbReference type="InterPro" id="IPR058163">
    <property type="entry name" value="LysR-type_TF_proteobact-type"/>
</dbReference>
<keyword evidence="5" id="KW-0175">Coiled coil</keyword>
<dbReference type="PANTHER" id="PTHR30537">
    <property type="entry name" value="HTH-TYPE TRANSCRIPTIONAL REGULATOR"/>
    <property type="match status" value="1"/>
</dbReference>
<comment type="similarity">
    <text evidence="1">Belongs to the LysR transcriptional regulatory family.</text>
</comment>
<evidence type="ECO:0000256" key="1">
    <source>
        <dbReference type="ARBA" id="ARBA00009437"/>
    </source>
</evidence>
<dbReference type="GO" id="GO:0003700">
    <property type="term" value="F:DNA-binding transcription factor activity"/>
    <property type="evidence" value="ECO:0007669"/>
    <property type="project" value="InterPro"/>
</dbReference>
<keyword evidence="3" id="KW-0238">DNA-binding</keyword>
<evidence type="ECO:0000259" key="6">
    <source>
        <dbReference type="PROSITE" id="PS50931"/>
    </source>
</evidence>
<dbReference type="InterPro" id="IPR036388">
    <property type="entry name" value="WH-like_DNA-bd_sf"/>
</dbReference>
<feature type="coiled-coil region" evidence="5">
    <location>
        <begin position="140"/>
        <end position="167"/>
    </location>
</feature>
<comment type="caution">
    <text evidence="7">The sequence shown here is derived from an EMBL/GenBank/DDBJ whole genome shotgun (WGS) entry which is preliminary data.</text>
</comment>
<gene>
    <name evidence="7" type="ORF">GRI58_13950</name>
</gene>
<dbReference type="SUPFAM" id="SSF46785">
    <property type="entry name" value="Winged helix' DNA-binding domain"/>
    <property type="match status" value="1"/>
</dbReference>
<reference evidence="7 8" key="1">
    <citation type="submission" date="2019-12" db="EMBL/GenBank/DDBJ databases">
        <title>Genomic-based taxomic classification of the family Erythrobacteraceae.</title>
        <authorList>
            <person name="Xu L."/>
        </authorList>
    </citation>
    <scope>NUCLEOTIDE SEQUENCE [LARGE SCALE GENOMIC DNA]</scope>
    <source>
        <strain evidence="7 8">KEMB 9005-328</strain>
    </source>
</reference>
<evidence type="ECO:0000313" key="8">
    <source>
        <dbReference type="Proteomes" id="UP000439780"/>
    </source>
</evidence>
<dbReference type="Pfam" id="PF03466">
    <property type="entry name" value="LysR_substrate"/>
    <property type="match status" value="1"/>
</dbReference>
<keyword evidence="8" id="KW-1185">Reference proteome</keyword>
<evidence type="ECO:0000256" key="2">
    <source>
        <dbReference type="ARBA" id="ARBA00023015"/>
    </source>
</evidence>
<proteinExistence type="inferred from homology"/>
<evidence type="ECO:0000256" key="4">
    <source>
        <dbReference type="ARBA" id="ARBA00023163"/>
    </source>
</evidence>
<dbReference type="Gene3D" id="3.40.190.290">
    <property type="match status" value="1"/>
</dbReference>
<sequence>MQSRSSTTSRNFNSERQTIDKPYSLFDRLPGGRSQWFRAHSIVGRAADRNQAQRPLHRPCRRNAGRDLTSWATPLGMAFPNLASVGKIMQEPAIRKSEHGVQPVRHSPTEEFGRSLDRARWDDLKLFVEVARAGSFRAAAKSEKLSVNTVRNRIERLENALETSLFERSVNGIILTPAGAGLHPVVLKMHSRASEGLGQVRGHRLISPGEIRIGASEALGSGWLTPRLLELQEQMPDLTVTLLCDYDVQSERSDQVDVGILWHRPTNPDLIVARLATVHFMAFASRDYIAANGAPETMDDLLAHRYIEQVAPGVKSSLLDQMVGTERPPGFLPLRTNSSLALFWAVATGAGIAWMPTYSLAVTRSLVPIDLPFQLKFDLFYYFRPEAADSLPVRTTIDWLKEIFDPGQYPFFRSEFVHPREFAGPSARREGKVVRLFEPLLGDVLAKP</sequence>